<protein>
    <submittedName>
        <fullName evidence="1">Uncharacterized protein</fullName>
    </submittedName>
</protein>
<keyword evidence="2" id="KW-1185">Reference proteome</keyword>
<gene>
    <name evidence="1" type="ORF">PsorP6_008729</name>
</gene>
<evidence type="ECO:0000313" key="1">
    <source>
        <dbReference type="EMBL" id="KAI9911215.1"/>
    </source>
</evidence>
<sequence length="116" mass="13110">MLFLDRTKDSEKEYIVAPAADVQAELEASEDENGDVDDEDRDDENDRGEYDDDDEEYDDKRDLAKRTIDALEESGAESSIVSNRSVSPTYANRDDDSVQLEEEPSRVTSWLNTAVP</sequence>
<name>A0ACC0VXD4_9STRA</name>
<comment type="caution">
    <text evidence="1">The sequence shown here is derived from an EMBL/GenBank/DDBJ whole genome shotgun (WGS) entry which is preliminary data.</text>
</comment>
<proteinExistence type="predicted"/>
<accession>A0ACC0VXD4</accession>
<evidence type="ECO:0000313" key="2">
    <source>
        <dbReference type="Proteomes" id="UP001163321"/>
    </source>
</evidence>
<organism evidence="1 2">
    <name type="scientific">Peronosclerospora sorghi</name>
    <dbReference type="NCBI Taxonomy" id="230839"/>
    <lineage>
        <taxon>Eukaryota</taxon>
        <taxon>Sar</taxon>
        <taxon>Stramenopiles</taxon>
        <taxon>Oomycota</taxon>
        <taxon>Peronosporomycetes</taxon>
        <taxon>Peronosporales</taxon>
        <taxon>Peronosporaceae</taxon>
        <taxon>Peronosclerospora</taxon>
    </lineage>
</organism>
<reference evidence="1 2" key="1">
    <citation type="journal article" date="2022" name="bioRxiv">
        <title>The genome of the oomycete Peronosclerospora sorghi, a cosmopolitan pathogen of maize and sorghum, is inflated with dispersed pseudogenes.</title>
        <authorList>
            <person name="Fletcher K."/>
            <person name="Martin F."/>
            <person name="Isakeit T."/>
            <person name="Cavanaugh K."/>
            <person name="Magill C."/>
            <person name="Michelmore R."/>
        </authorList>
    </citation>
    <scope>NUCLEOTIDE SEQUENCE [LARGE SCALE GENOMIC DNA]</scope>
    <source>
        <strain evidence="1">P6</strain>
    </source>
</reference>
<dbReference type="EMBL" id="CM047584">
    <property type="protein sequence ID" value="KAI9911215.1"/>
    <property type="molecule type" value="Genomic_DNA"/>
</dbReference>
<dbReference type="Proteomes" id="UP001163321">
    <property type="component" value="Chromosome 5"/>
</dbReference>